<feature type="domain" description="Thioredoxin" evidence="2">
    <location>
        <begin position="27"/>
        <end position="180"/>
    </location>
</feature>
<dbReference type="InterPro" id="IPR013766">
    <property type="entry name" value="Thioredoxin_domain"/>
</dbReference>
<evidence type="ECO:0000256" key="1">
    <source>
        <dbReference type="SAM" id="SignalP"/>
    </source>
</evidence>
<dbReference type="InterPro" id="IPR036249">
    <property type="entry name" value="Thioredoxin-like_sf"/>
</dbReference>
<keyword evidence="1" id="KW-0732">Signal</keyword>
<dbReference type="InterPro" id="IPR012336">
    <property type="entry name" value="Thioredoxin-like_fold"/>
</dbReference>
<evidence type="ECO:0000313" key="3">
    <source>
        <dbReference type="EMBL" id="TDY00599.1"/>
    </source>
</evidence>
<evidence type="ECO:0000313" key="4">
    <source>
        <dbReference type="Proteomes" id="UP000294914"/>
    </source>
</evidence>
<comment type="caution">
    <text evidence="3">The sequence shown here is derived from an EMBL/GenBank/DDBJ whole genome shotgun (WGS) entry which is preliminary data.</text>
</comment>
<organism evidence="3 4">
    <name type="scientific">Thiohalophilus thiocyanatoxydans</name>
    <dbReference type="NCBI Taxonomy" id="381308"/>
    <lineage>
        <taxon>Bacteria</taxon>
        <taxon>Pseudomonadati</taxon>
        <taxon>Pseudomonadota</taxon>
        <taxon>Gammaproteobacteria</taxon>
        <taxon>Thiohalomonadales</taxon>
        <taxon>Thiohalophilaceae</taxon>
        <taxon>Thiohalophilus</taxon>
    </lineage>
</organism>
<dbReference type="SUPFAM" id="SSF52833">
    <property type="entry name" value="Thioredoxin-like"/>
    <property type="match status" value="2"/>
</dbReference>
<keyword evidence="4" id="KW-1185">Reference proteome</keyword>
<feature type="chain" id="PRO_5020924077" evidence="1">
    <location>
        <begin position="34"/>
        <end position="355"/>
    </location>
</feature>
<accession>A0A4R8ISR1</accession>
<feature type="signal peptide" evidence="1">
    <location>
        <begin position="1"/>
        <end position="33"/>
    </location>
</feature>
<dbReference type="PROSITE" id="PS51352">
    <property type="entry name" value="THIOREDOXIN_2"/>
    <property type="match status" value="1"/>
</dbReference>
<reference evidence="3 4" key="1">
    <citation type="submission" date="2019-03" db="EMBL/GenBank/DDBJ databases">
        <title>Genomic Encyclopedia of Type Strains, Phase IV (KMG-IV): sequencing the most valuable type-strain genomes for metagenomic binning, comparative biology and taxonomic classification.</title>
        <authorList>
            <person name="Goeker M."/>
        </authorList>
    </citation>
    <scope>NUCLEOTIDE SEQUENCE [LARGE SCALE GENOMIC DNA]</scope>
    <source>
        <strain evidence="3 4">DSM 16326</strain>
    </source>
</reference>
<dbReference type="InterPro" id="IPR041737">
    <property type="entry name" value="SoxW"/>
</dbReference>
<dbReference type="Proteomes" id="UP000294914">
    <property type="component" value="Unassembled WGS sequence"/>
</dbReference>
<dbReference type="Gene3D" id="3.40.30.10">
    <property type="entry name" value="Glutaredoxin"/>
    <property type="match status" value="2"/>
</dbReference>
<proteinExistence type="predicted"/>
<protein>
    <submittedName>
        <fullName evidence="3">Thioredoxin-related protein</fullName>
    </submittedName>
</protein>
<name>A0A4R8ISR1_9GAMM</name>
<dbReference type="Pfam" id="PF13098">
    <property type="entry name" value="Thioredoxin_2"/>
    <property type="match status" value="2"/>
</dbReference>
<gene>
    <name evidence="3" type="ORF">EDC23_2103</name>
</gene>
<dbReference type="CDD" id="cd02951">
    <property type="entry name" value="SoxW"/>
    <property type="match status" value="1"/>
</dbReference>
<evidence type="ECO:0000259" key="2">
    <source>
        <dbReference type="PROSITE" id="PS51352"/>
    </source>
</evidence>
<dbReference type="AlphaFoldDB" id="A0A4R8ISR1"/>
<dbReference type="RefSeq" id="WP_166668836.1">
    <property type="nucleotide sequence ID" value="NZ_SOQX01000005.1"/>
</dbReference>
<dbReference type="EMBL" id="SOQX01000005">
    <property type="protein sequence ID" value="TDY00599.1"/>
    <property type="molecule type" value="Genomic_DNA"/>
</dbReference>
<sequence>MIEQPSVLKIVSRYIRRCLLFLSFATAAAGLQAQNDLLEPFSDRPLEEPVTHPDWFKLSFLDLYDDIEEAVAAGKEGIIVYFGQEHCPYCKAHLQNNWENPEIVKYTRDNFDVIAVDVKGARNITAIDGKVYQEKSFAIRHQTDFTPSLLFYNAQKEVVLKLQGYHPPYQFRAALEYVNDQHYANEPFGDYLSRAELAESYGKDRLNAHPAFASQPYVLDRSSMSAARPLAVFFEQPRCHACDVLHAGPLDTDRITARLKQMDVVQLDMQSDTRLITPDGRRLTARQWADELDLYYSPTVIFFDENGNEILRINSVVWVYRLNNVLDYILTDAYKRHDTYQAWQQFKVRKKSGMD</sequence>